<evidence type="ECO:0000256" key="4">
    <source>
        <dbReference type="SAM" id="MobiDB-lite"/>
    </source>
</evidence>
<dbReference type="InterPro" id="IPR001478">
    <property type="entry name" value="PDZ"/>
</dbReference>
<name>A0A5B9M8P6_9BACT</name>
<dbReference type="GO" id="GO:0006515">
    <property type="term" value="P:protein quality control for misfolded or incompletely synthesized proteins"/>
    <property type="evidence" value="ECO:0007669"/>
    <property type="project" value="TreeGrafter"/>
</dbReference>
<dbReference type="GO" id="GO:0004252">
    <property type="term" value="F:serine-type endopeptidase activity"/>
    <property type="evidence" value="ECO:0007669"/>
    <property type="project" value="InterPro"/>
</dbReference>
<reference evidence="7 8" key="1">
    <citation type="submission" date="2019-02" db="EMBL/GenBank/DDBJ databases">
        <title>Planctomycetal bacteria perform biofilm scaping via a novel small molecule.</title>
        <authorList>
            <person name="Jeske O."/>
            <person name="Boedeker C."/>
            <person name="Wiegand S."/>
            <person name="Breitling P."/>
            <person name="Kallscheuer N."/>
            <person name="Jogler M."/>
            <person name="Rohde M."/>
            <person name="Petersen J."/>
            <person name="Medema M.H."/>
            <person name="Surup F."/>
            <person name="Jogler C."/>
        </authorList>
    </citation>
    <scope>NUCLEOTIDE SEQUENCE [LARGE SCALE GENOMIC DNA]</scope>
    <source>
        <strain evidence="7 8">Mal15</strain>
    </source>
</reference>
<dbReference type="EMBL" id="CP036264">
    <property type="protein sequence ID" value="QEF97528.1"/>
    <property type="molecule type" value="Genomic_DNA"/>
</dbReference>
<dbReference type="KEGG" id="smam:Mal15_15680"/>
<dbReference type="InterPro" id="IPR009003">
    <property type="entry name" value="Peptidase_S1_PA"/>
</dbReference>
<proteinExistence type="inferred from homology"/>
<dbReference type="CDD" id="cd06779">
    <property type="entry name" value="cpPDZ_Deg_HtrA-like"/>
    <property type="match status" value="1"/>
</dbReference>
<dbReference type="InterPro" id="IPR041489">
    <property type="entry name" value="PDZ_6"/>
</dbReference>
<dbReference type="Pfam" id="PF13365">
    <property type="entry name" value="Trypsin_2"/>
    <property type="match status" value="1"/>
</dbReference>
<feature type="chain" id="PRO_5022863073" evidence="5">
    <location>
        <begin position="26"/>
        <end position="687"/>
    </location>
</feature>
<dbReference type="Pfam" id="PF17820">
    <property type="entry name" value="PDZ_6"/>
    <property type="match status" value="1"/>
</dbReference>
<evidence type="ECO:0000256" key="1">
    <source>
        <dbReference type="ARBA" id="ARBA00010541"/>
    </source>
</evidence>
<evidence type="ECO:0000256" key="2">
    <source>
        <dbReference type="ARBA" id="ARBA00022670"/>
    </source>
</evidence>
<dbReference type="Gene3D" id="2.30.42.10">
    <property type="match status" value="2"/>
</dbReference>
<dbReference type="PANTHER" id="PTHR22939">
    <property type="entry name" value="SERINE PROTEASE FAMILY S1C HTRA-RELATED"/>
    <property type="match status" value="1"/>
</dbReference>
<evidence type="ECO:0000256" key="3">
    <source>
        <dbReference type="ARBA" id="ARBA00022801"/>
    </source>
</evidence>
<dbReference type="SMART" id="SM00228">
    <property type="entry name" value="PDZ"/>
    <property type="match status" value="2"/>
</dbReference>
<keyword evidence="3 7" id="KW-0378">Hydrolase</keyword>
<dbReference type="InterPro" id="IPR036034">
    <property type="entry name" value="PDZ_sf"/>
</dbReference>
<dbReference type="PANTHER" id="PTHR22939:SF129">
    <property type="entry name" value="SERINE PROTEASE HTRA2, MITOCHONDRIAL"/>
    <property type="match status" value="1"/>
</dbReference>
<evidence type="ECO:0000313" key="7">
    <source>
        <dbReference type="EMBL" id="QEF97528.1"/>
    </source>
</evidence>
<dbReference type="InterPro" id="IPR001940">
    <property type="entry name" value="Peptidase_S1C"/>
</dbReference>
<organism evidence="7 8">
    <name type="scientific">Stieleria maiorica</name>
    <dbReference type="NCBI Taxonomy" id="2795974"/>
    <lineage>
        <taxon>Bacteria</taxon>
        <taxon>Pseudomonadati</taxon>
        <taxon>Planctomycetota</taxon>
        <taxon>Planctomycetia</taxon>
        <taxon>Pirellulales</taxon>
        <taxon>Pirellulaceae</taxon>
        <taxon>Stieleria</taxon>
    </lineage>
</organism>
<dbReference type="AlphaFoldDB" id="A0A5B9M8P6"/>
<dbReference type="PROSITE" id="PS50106">
    <property type="entry name" value="PDZ"/>
    <property type="match status" value="2"/>
</dbReference>
<dbReference type="Gene3D" id="2.40.10.10">
    <property type="entry name" value="Trypsin-like serine proteases"/>
    <property type="match status" value="2"/>
</dbReference>
<protein>
    <submittedName>
        <fullName evidence="7">Putative periplasmic serine endoprotease DegP-like</fullName>
        <ecNumber evidence="7">3.4.21.107</ecNumber>
    </submittedName>
</protein>
<accession>A0A5B9M8P6</accession>
<feature type="region of interest" description="Disordered" evidence="4">
    <location>
        <begin position="27"/>
        <end position="46"/>
    </location>
</feature>
<feature type="compositionally biased region" description="Polar residues" evidence="4">
    <location>
        <begin position="27"/>
        <end position="39"/>
    </location>
</feature>
<dbReference type="EC" id="3.4.21.107" evidence="7"/>
<feature type="domain" description="PDZ" evidence="6">
    <location>
        <begin position="354"/>
        <end position="461"/>
    </location>
</feature>
<dbReference type="SUPFAM" id="SSF50156">
    <property type="entry name" value="PDZ domain-like"/>
    <property type="match status" value="2"/>
</dbReference>
<gene>
    <name evidence="7" type="primary">mucD_2</name>
    <name evidence="7" type="ORF">Mal15_15680</name>
</gene>
<keyword evidence="5" id="KW-0732">Signal</keyword>
<evidence type="ECO:0000313" key="8">
    <source>
        <dbReference type="Proteomes" id="UP000321353"/>
    </source>
</evidence>
<dbReference type="SUPFAM" id="SSF50494">
    <property type="entry name" value="Trypsin-like serine proteases"/>
    <property type="match status" value="1"/>
</dbReference>
<dbReference type="GO" id="GO:0042597">
    <property type="term" value="C:periplasmic space"/>
    <property type="evidence" value="ECO:0007669"/>
    <property type="project" value="TreeGrafter"/>
</dbReference>
<dbReference type="Pfam" id="PF13180">
    <property type="entry name" value="PDZ_2"/>
    <property type="match status" value="1"/>
</dbReference>
<dbReference type="RefSeq" id="WP_147867189.1">
    <property type="nucleotide sequence ID" value="NZ_CP036264.1"/>
</dbReference>
<dbReference type="PRINTS" id="PR00834">
    <property type="entry name" value="PROTEASES2C"/>
</dbReference>
<keyword evidence="2 7" id="KW-0645">Protease</keyword>
<dbReference type="Proteomes" id="UP000321353">
    <property type="component" value="Chromosome"/>
</dbReference>
<evidence type="ECO:0000259" key="6">
    <source>
        <dbReference type="PROSITE" id="PS50106"/>
    </source>
</evidence>
<dbReference type="InterPro" id="IPR043504">
    <property type="entry name" value="Peptidase_S1_PA_chymotrypsin"/>
</dbReference>
<comment type="similarity">
    <text evidence="1">Belongs to the peptidase S1C family.</text>
</comment>
<feature type="signal peptide" evidence="5">
    <location>
        <begin position="1"/>
        <end position="25"/>
    </location>
</feature>
<feature type="domain" description="PDZ" evidence="6">
    <location>
        <begin position="260"/>
        <end position="348"/>
    </location>
</feature>
<evidence type="ECO:0000256" key="5">
    <source>
        <dbReference type="SAM" id="SignalP"/>
    </source>
</evidence>
<keyword evidence="8" id="KW-1185">Reference proteome</keyword>
<sequence length="687" mass="72881" precursor="true">MLNLNSIRCLLLAAACLLPSVRAAAQNDTAQNDTAQNDTAKNDTARKDTAEYRQAMASAVRNAAERVLPSVVSIEVIGVAEVAGGGNRQSEVAQDAPSCGVVVDADGWIVASDIIVRRPSASILVVLPDQTRLAATIVARDHHRGLVMLRVESNTPLIPLEFPDAVDTPVGSTVVAVGRYGGDRSPMVSSGILSATGRLEGTMLQSDARVSPSFYGGPLVDLYGNAIGVLVPAVAEGGAPDDTSWYDSGIAFAVPTPVLTNKLERLRSGQDIRKGLIGIVPKAKDPYAEDTELAAVRSRSPAERAGIEPGDSVVAINGNPVRMFQQIKQALGPYDADESIEITLRRDGETRTVTVTLAESIPPLNPQRLGVWLSENAVEASNEADNEAEVQSEVVVRAVVPDTAADGKLEPGDVIKKVDQTEINDVATIGRMLITAVADEELTLAVERDGEPVEIKLTPTPIAGPTLKKTIEQWSGDAPENPWDVQQLRLPDVPNLAAYVAPKPDQVAAEQLAEQGLAMLVLLLAPEQRDPAEALQPWRDAAGRAGVVVCAICSEDEQRWQQKEIDVISRMTTLMAQRVPISASAVAANGALKDTAASAADSMVIAIALSDRKNFAGIAVAADAKPPAVRLRENEPDRALEIMLPIDSLDDGPTWLAPLATAGYPISLGGDTQADDLLRWVRLLQTI</sequence>